<dbReference type="Gene3D" id="3.40.50.300">
    <property type="entry name" value="P-loop containing nucleotide triphosphate hydrolases"/>
    <property type="match status" value="1"/>
</dbReference>
<proteinExistence type="predicted"/>
<dbReference type="OrthoDB" id="5061070at2759"/>
<protein>
    <recommendedName>
        <fullName evidence="3">GED domain-containing protein</fullName>
    </recommendedName>
</protein>
<keyword evidence="5" id="KW-1185">Reference proteome</keyword>
<organism evidence="4 5">
    <name type="scientific">Amanita thiersii Skay4041</name>
    <dbReference type="NCBI Taxonomy" id="703135"/>
    <lineage>
        <taxon>Eukaryota</taxon>
        <taxon>Fungi</taxon>
        <taxon>Dikarya</taxon>
        <taxon>Basidiomycota</taxon>
        <taxon>Agaricomycotina</taxon>
        <taxon>Agaricomycetes</taxon>
        <taxon>Agaricomycetidae</taxon>
        <taxon>Agaricales</taxon>
        <taxon>Pluteineae</taxon>
        <taxon>Amanitaceae</taxon>
        <taxon>Amanita</taxon>
    </lineage>
</organism>
<dbReference type="GO" id="GO:0003924">
    <property type="term" value="F:GTPase activity"/>
    <property type="evidence" value="ECO:0007669"/>
    <property type="project" value="InterPro"/>
</dbReference>
<dbReference type="Pfam" id="PF01031">
    <property type="entry name" value="Dynamin_M"/>
    <property type="match status" value="1"/>
</dbReference>
<dbReference type="Pfam" id="PF02212">
    <property type="entry name" value="GED"/>
    <property type="match status" value="1"/>
</dbReference>
<keyword evidence="2" id="KW-0342">GTP-binding</keyword>
<keyword evidence="1" id="KW-0547">Nucleotide-binding</keyword>
<dbReference type="GO" id="GO:0005737">
    <property type="term" value="C:cytoplasm"/>
    <property type="evidence" value="ECO:0007669"/>
    <property type="project" value="TreeGrafter"/>
</dbReference>
<dbReference type="SMART" id="SM00053">
    <property type="entry name" value="DYNc"/>
    <property type="match status" value="1"/>
</dbReference>
<dbReference type="GO" id="GO:0005525">
    <property type="term" value="F:GTP binding"/>
    <property type="evidence" value="ECO:0007669"/>
    <property type="project" value="InterPro"/>
</dbReference>
<dbReference type="GO" id="GO:0005874">
    <property type="term" value="C:microtubule"/>
    <property type="evidence" value="ECO:0007669"/>
    <property type="project" value="TreeGrafter"/>
</dbReference>
<dbReference type="EMBL" id="KZ302033">
    <property type="protein sequence ID" value="PFH49313.1"/>
    <property type="molecule type" value="Genomic_DNA"/>
</dbReference>
<dbReference type="Gene3D" id="1.20.120.1240">
    <property type="entry name" value="Dynamin, middle domain"/>
    <property type="match status" value="1"/>
</dbReference>
<dbReference type="InterPro" id="IPR027417">
    <property type="entry name" value="P-loop_NTPase"/>
</dbReference>
<evidence type="ECO:0000313" key="4">
    <source>
        <dbReference type="EMBL" id="PFH49313.1"/>
    </source>
</evidence>
<reference evidence="4 5" key="1">
    <citation type="submission" date="2014-02" db="EMBL/GenBank/DDBJ databases">
        <title>Transposable element dynamics among asymbiotic and ectomycorrhizal Amanita fungi.</title>
        <authorList>
            <consortium name="DOE Joint Genome Institute"/>
            <person name="Hess J."/>
            <person name="Skrede I."/>
            <person name="Wolfe B."/>
            <person name="LaButti K."/>
            <person name="Ohm R.A."/>
            <person name="Grigoriev I.V."/>
            <person name="Pringle A."/>
        </authorList>
    </citation>
    <scope>NUCLEOTIDE SEQUENCE [LARGE SCALE GENOMIC DNA]</scope>
    <source>
        <strain evidence="4 5">SKay4041</strain>
    </source>
</reference>
<accession>A0A2A9NNR1</accession>
<feature type="domain" description="GED" evidence="3">
    <location>
        <begin position="690"/>
        <end position="783"/>
    </location>
</feature>
<dbReference type="InterPro" id="IPR000375">
    <property type="entry name" value="Dynamin_stalk"/>
</dbReference>
<dbReference type="GO" id="GO:0016020">
    <property type="term" value="C:membrane"/>
    <property type="evidence" value="ECO:0007669"/>
    <property type="project" value="TreeGrafter"/>
</dbReference>
<evidence type="ECO:0000256" key="2">
    <source>
        <dbReference type="ARBA" id="ARBA00023134"/>
    </source>
</evidence>
<dbReference type="GO" id="GO:0008017">
    <property type="term" value="F:microtubule binding"/>
    <property type="evidence" value="ECO:0007669"/>
    <property type="project" value="TreeGrafter"/>
</dbReference>
<dbReference type="InterPro" id="IPR003130">
    <property type="entry name" value="GED"/>
</dbReference>
<dbReference type="PANTHER" id="PTHR11566">
    <property type="entry name" value="DYNAMIN"/>
    <property type="match status" value="1"/>
</dbReference>
<dbReference type="Proteomes" id="UP000242287">
    <property type="component" value="Unassembled WGS sequence"/>
</dbReference>
<dbReference type="InterPro" id="IPR022812">
    <property type="entry name" value="Dynamin"/>
</dbReference>
<dbReference type="AlphaFoldDB" id="A0A2A9NNR1"/>
<evidence type="ECO:0000259" key="3">
    <source>
        <dbReference type="PROSITE" id="PS51388"/>
    </source>
</evidence>
<dbReference type="SUPFAM" id="SSF52540">
    <property type="entry name" value="P-loop containing nucleoside triphosphate hydrolases"/>
    <property type="match status" value="1"/>
</dbReference>
<gene>
    <name evidence="4" type="ORF">AMATHDRAFT_63449</name>
</gene>
<evidence type="ECO:0000313" key="5">
    <source>
        <dbReference type="Proteomes" id="UP000242287"/>
    </source>
</evidence>
<dbReference type="InterPro" id="IPR020850">
    <property type="entry name" value="GED_dom"/>
</dbReference>
<name>A0A2A9NNR1_9AGAR</name>
<dbReference type="PROSITE" id="PS51388">
    <property type="entry name" value="GED"/>
    <property type="match status" value="1"/>
</dbReference>
<dbReference type="InterPro" id="IPR001401">
    <property type="entry name" value="Dynamin_GTPase"/>
</dbReference>
<dbReference type="STRING" id="703135.A0A2A9NNR1"/>
<evidence type="ECO:0000256" key="1">
    <source>
        <dbReference type="ARBA" id="ARBA00022741"/>
    </source>
</evidence>
<sequence length="783" mass="87814">MQSTSPQLIQVINKLRDTGAQSDFDIPRIVLLGASAEKSRIISSILGVDVQRGKQSCTFEYRLARSSAWKCRITIRREFDDDNEPLYPVSITDFGEISDDSTLGPAMKRAHFHIFHPECSLDKVMKVSMSELDKNIPTKAVHCLSRNVVCIELEGPELVDLTFFDLVDLDAQDGFETQLTIKELVLSQIKGNCLIIATIPMAGVFGSLKALNLAQQVDPKGVNTIGAMVIPPEPLNHVQTNQKFWVDIFEGRSNTLEHGFYCLNPMINSQGLSTSGFGMARDERSYFAITAPWSDMPNRDRFGMKNMLNALSGLLNQRINKSLSLLRVTASQYLNKCNQQLLEISDVNEPTTYMLSLLSHLSGEVQQAIHGTLPSSSLLQEMNELYSEFKSSIWKTAPTFVPLPRSANVDPDVICYLAGGGDEEISAEDSTPFYLDDMQKHIRRFTSSELSEHALHQAKLSLIASFQTSWAEAASDCLEKAITSVTKLLIERIQVNFTDHEVLAEQLRYWLAELITHHLEICSRHVETVLEVEFTPFTQHQQDLKKNSRLWQTKYKEVLKGGRGGSTARSTPALTPLPQFLSRLPSNISEAMKGNLSASQLQKGRARASFSARDDTKSQTSCASTPLVRPSGILLENDDPPRSEVGSLIDDPEYERDFQDVLEALSRLGYTGLKKEHLEVLRQRDEYEQELKLMADIRAYFQIAYQRVVDYIPSLVNLKLVKAIGDDLLPFFAEKLALGKAAAEESCAKYFAGDPDTASKREELISRRNRLENFQVELLKFGL</sequence>